<dbReference type="KEGG" id="vg:63925767"/>
<keyword evidence="2" id="KW-1185">Reference proteome</keyword>
<gene>
    <name evidence="1" type="primary">66</name>
    <name evidence="1" type="ORF">SEA_PAITO_66</name>
</gene>
<dbReference type="GeneID" id="63925767"/>
<evidence type="ECO:0000313" key="1">
    <source>
        <dbReference type="EMBL" id="AYD84650.1"/>
    </source>
</evidence>
<organism evidence="1 2">
    <name type="scientific">Mycobacterium phage Paito</name>
    <dbReference type="NCBI Taxonomy" id="2315544"/>
    <lineage>
        <taxon>Viruses</taxon>
        <taxon>Duplodnaviria</taxon>
        <taxon>Heunggongvirae</taxon>
        <taxon>Uroviricota</taxon>
        <taxon>Caudoviricetes</taxon>
        <taxon>Gclasvirinae</taxon>
        <taxon>Liefievirus</taxon>
        <taxon>Liefievirus paito</taxon>
    </lineage>
</organism>
<dbReference type="RefSeq" id="YP_010051283.1">
    <property type="nucleotide sequence ID" value="NC_054439.1"/>
</dbReference>
<accession>A0A386KH57</accession>
<dbReference type="Proteomes" id="UP000271313">
    <property type="component" value="Segment"/>
</dbReference>
<dbReference type="EMBL" id="MH779514">
    <property type="protein sequence ID" value="AYD84650.1"/>
    <property type="molecule type" value="Genomic_DNA"/>
</dbReference>
<proteinExistence type="predicted"/>
<name>A0A386KH57_9CAUD</name>
<reference evidence="1 2" key="1">
    <citation type="submission" date="2018-08" db="EMBL/GenBank/DDBJ databases">
        <authorList>
            <person name="Quesada-Gordillo A."/>
            <person name="Cotto-Pereira A.M."/>
            <person name="Cruz-Lopez C.D."/>
            <person name="Cruz-Ortiz M.A."/>
            <person name="Cruz-Ortiz J.C."/>
            <person name="Davila-Benitez J."/>
            <person name="Deleon-Ruiz I.N."/>
            <person name="Delgado-Rivera C.M."/>
            <person name="Desarden-Rivera Y.C."/>
            <person name="Diaz-Mejia R.M."/>
            <person name="Diaz-Ramos D."/>
            <person name="Estrada-Lozada M."/>
            <person name="Estrada-Mojica S."/>
            <person name="Etienne-Gonzalez P."/>
            <person name="Figueroa-Gomez L."/>
            <person name="Flores-Roque G."/>
            <person name="Gomez-Rosado J.O."/>
            <person name="Gonzalez-Garcia E.M."/>
            <person name="Gonzalez-Leon M.A."/>
            <person name="Gonzalez-Rodriguez J."/>
            <person name="Gonzalez-Santos L.I."/>
            <person name="Goveo-Rivera I.A."/>
            <person name="Gutierrez-Silva J.C."/>
            <person name="Issa-Mahmud S."/>
            <person name="Lopez-Llera J.N."/>
            <person name="Marrero-Visalden G."/>
            <person name="Muyet-Blasini E."/>
            <person name="Ortiz-Torres X.D."/>
            <person name="Palacios-Vallejo J.G."/>
            <person name="Pichardo-Gonzalez P.A."/>
            <person name="Pou-Acosta P.M."/>
            <person name="Rodriguez-Colon F."/>
            <person name="Roig-Laboy C.J."/>
            <person name="Santiago-Mendez J."/>
            <person name="Velez-Velazquez R.M."/>
            <person name="Fernandez-Martinez M."/>
            <person name="Rubin M."/>
            <person name="Vazquez E."/>
            <person name="Garlena R.A."/>
            <person name="Russell D.A."/>
            <person name="Pope W.H."/>
            <person name="Jacobs-Sera D."/>
            <person name="Hatfull G.F."/>
        </authorList>
    </citation>
    <scope>NUCLEOTIDE SEQUENCE [LARGE SCALE GENOMIC DNA]</scope>
</reference>
<protein>
    <submittedName>
        <fullName evidence="1">Uncharacterized protein</fullName>
    </submittedName>
</protein>
<sequence length="72" mass="7680">MTVVLIAATLTRAQQIAEQAGITKPVTMSPYSMRHHGAGRGIVADLVLVDDSALPLDSHALEMVELMRAGRP</sequence>
<evidence type="ECO:0000313" key="2">
    <source>
        <dbReference type="Proteomes" id="UP000271313"/>
    </source>
</evidence>